<feature type="transmembrane region" description="Helical" evidence="7">
    <location>
        <begin position="238"/>
        <end position="258"/>
    </location>
</feature>
<feature type="transmembrane region" description="Helical" evidence="7">
    <location>
        <begin position="214"/>
        <end position="232"/>
    </location>
</feature>
<evidence type="ECO:0000256" key="4">
    <source>
        <dbReference type="ARBA" id="ARBA00022989"/>
    </source>
</evidence>
<keyword evidence="2 7" id="KW-0808">Transferase</keyword>
<dbReference type="AlphaFoldDB" id="A0A7S4QVM7"/>
<dbReference type="GO" id="GO:0005783">
    <property type="term" value="C:endoplasmic reticulum"/>
    <property type="evidence" value="ECO:0007669"/>
    <property type="project" value="TreeGrafter"/>
</dbReference>
<dbReference type="PANTHER" id="PTHR22883:SF445">
    <property type="entry name" value="PALMITOYLTRANSFERASE"/>
    <property type="match status" value="1"/>
</dbReference>
<keyword evidence="4 7" id="KW-1133">Transmembrane helix</keyword>
<feature type="transmembrane region" description="Helical" evidence="7">
    <location>
        <begin position="89"/>
        <end position="107"/>
    </location>
</feature>
<dbReference type="EC" id="2.3.1.225" evidence="7"/>
<keyword evidence="3 7" id="KW-0812">Transmembrane</keyword>
<name>A0A7S4QVM7_9STRA</name>
<evidence type="ECO:0000256" key="2">
    <source>
        <dbReference type="ARBA" id="ARBA00022679"/>
    </source>
</evidence>
<accession>A0A7S4QVM7</accession>
<dbReference type="InterPro" id="IPR001594">
    <property type="entry name" value="Palmitoyltrfase_DHHC"/>
</dbReference>
<dbReference type="GO" id="GO:0019706">
    <property type="term" value="F:protein-cysteine S-palmitoyltransferase activity"/>
    <property type="evidence" value="ECO:0007669"/>
    <property type="project" value="UniProtKB-EC"/>
</dbReference>
<evidence type="ECO:0000313" key="9">
    <source>
        <dbReference type="EMBL" id="CAE4595241.1"/>
    </source>
</evidence>
<comment type="domain">
    <text evidence="7">The DHHC domain is required for palmitoyltransferase activity.</text>
</comment>
<evidence type="ECO:0000256" key="7">
    <source>
        <dbReference type="RuleBase" id="RU079119"/>
    </source>
</evidence>
<evidence type="ECO:0000256" key="6">
    <source>
        <dbReference type="ARBA" id="ARBA00023315"/>
    </source>
</evidence>
<evidence type="ECO:0000259" key="8">
    <source>
        <dbReference type="Pfam" id="PF01529"/>
    </source>
</evidence>
<dbReference type="PROSITE" id="PS50216">
    <property type="entry name" value="DHHC"/>
    <property type="match status" value="1"/>
</dbReference>
<dbReference type="Pfam" id="PF01529">
    <property type="entry name" value="DHHC"/>
    <property type="match status" value="1"/>
</dbReference>
<evidence type="ECO:0000256" key="3">
    <source>
        <dbReference type="ARBA" id="ARBA00022692"/>
    </source>
</evidence>
<proteinExistence type="inferred from homology"/>
<dbReference type="EMBL" id="HBNS01010684">
    <property type="protein sequence ID" value="CAE4595241.1"/>
    <property type="molecule type" value="Transcribed_RNA"/>
</dbReference>
<dbReference type="InterPro" id="IPR039859">
    <property type="entry name" value="PFA4/ZDH16/20/ERF2-like"/>
</dbReference>
<sequence length="386" mass="45000">MNGTTINNFNDCNNNNNEKNQSIKQTIPQYLRNVILPEVIQYEEILSKNFGRLLYIIFVYGSWIIIFTKGYPLLLSKNQSHVPLYHEQIGYIVFATCLASWVTASYVSPGNVTRETLHRYDNYPHDNLLFVEHQICQTLQIKKIARSKYDKYTHRHIPRFDHYCIWLKSPIGEENYRFFVLFLIVHAMTCCYGFSIVSRLFWGMMLNSSLLTPTFMRQVIVLVYIMVTEHIILACVNVFMFIMSVLLLAFLGFHLYIISNNMTTNEYFKWRKVWKWYEWESERQSQSLSSSSGKAILKSEVNVSSSSSVAIQHRSKIFDTVVADGTHDEEVAGSTTLNTRKDNTENTIINPGTIPKNIYNLGIVQNVYEVIFPRSRRKLESRIKTI</sequence>
<keyword evidence="5 7" id="KW-0472">Membrane</keyword>
<dbReference type="GO" id="GO:0005794">
    <property type="term" value="C:Golgi apparatus"/>
    <property type="evidence" value="ECO:0007669"/>
    <property type="project" value="TreeGrafter"/>
</dbReference>
<evidence type="ECO:0000256" key="5">
    <source>
        <dbReference type="ARBA" id="ARBA00023136"/>
    </source>
</evidence>
<comment type="subcellular location">
    <subcellularLocation>
        <location evidence="1">Membrane</location>
        <topology evidence="1">Multi-pass membrane protein</topology>
    </subcellularLocation>
</comment>
<protein>
    <recommendedName>
        <fullName evidence="7">Palmitoyltransferase</fullName>
        <ecNumber evidence="7">2.3.1.225</ecNumber>
    </recommendedName>
</protein>
<dbReference type="PANTHER" id="PTHR22883">
    <property type="entry name" value="ZINC FINGER DHHC DOMAIN CONTAINING PROTEIN"/>
    <property type="match status" value="1"/>
</dbReference>
<gene>
    <name evidence="9" type="ORF">DBRI00130_LOCUS8628</name>
</gene>
<feature type="transmembrane region" description="Helical" evidence="7">
    <location>
        <begin position="50"/>
        <end position="68"/>
    </location>
</feature>
<comment type="similarity">
    <text evidence="7">Belongs to the DHHC palmitoyltransferase family.</text>
</comment>
<evidence type="ECO:0000256" key="1">
    <source>
        <dbReference type="ARBA" id="ARBA00004141"/>
    </source>
</evidence>
<feature type="domain" description="Palmitoyltransferase DHHC" evidence="8">
    <location>
        <begin position="132"/>
        <end position="270"/>
    </location>
</feature>
<dbReference type="GO" id="GO:0016020">
    <property type="term" value="C:membrane"/>
    <property type="evidence" value="ECO:0007669"/>
    <property type="project" value="UniProtKB-SubCell"/>
</dbReference>
<keyword evidence="6 7" id="KW-0012">Acyltransferase</keyword>
<dbReference type="GO" id="GO:0006612">
    <property type="term" value="P:protein targeting to membrane"/>
    <property type="evidence" value="ECO:0007669"/>
    <property type="project" value="TreeGrafter"/>
</dbReference>
<feature type="transmembrane region" description="Helical" evidence="7">
    <location>
        <begin position="178"/>
        <end position="202"/>
    </location>
</feature>
<reference evidence="9" key="1">
    <citation type="submission" date="2021-01" db="EMBL/GenBank/DDBJ databases">
        <authorList>
            <person name="Corre E."/>
            <person name="Pelletier E."/>
            <person name="Niang G."/>
            <person name="Scheremetjew M."/>
            <person name="Finn R."/>
            <person name="Kale V."/>
            <person name="Holt S."/>
            <person name="Cochrane G."/>
            <person name="Meng A."/>
            <person name="Brown T."/>
            <person name="Cohen L."/>
        </authorList>
    </citation>
    <scope>NUCLEOTIDE SEQUENCE</scope>
    <source>
        <strain evidence="9">GSO104</strain>
    </source>
</reference>
<comment type="catalytic activity">
    <reaction evidence="7">
        <text>L-cysteinyl-[protein] + hexadecanoyl-CoA = S-hexadecanoyl-L-cysteinyl-[protein] + CoA</text>
        <dbReference type="Rhea" id="RHEA:36683"/>
        <dbReference type="Rhea" id="RHEA-COMP:10131"/>
        <dbReference type="Rhea" id="RHEA-COMP:11032"/>
        <dbReference type="ChEBI" id="CHEBI:29950"/>
        <dbReference type="ChEBI" id="CHEBI:57287"/>
        <dbReference type="ChEBI" id="CHEBI:57379"/>
        <dbReference type="ChEBI" id="CHEBI:74151"/>
        <dbReference type="EC" id="2.3.1.225"/>
    </reaction>
</comment>
<organism evidence="9">
    <name type="scientific">Ditylum brightwellii</name>
    <dbReference type="NCBI Taxonomy" id="49249"/>
    <lineage>
        <taxon>Eukaryota</taxon>
        <taxon>Sar</taxon>
        <taxon>Stramenopiles</taxon>
        <taxon>Ochrophyta</taxon>
        <taxon>Bacillariophyta</taxon>
        <taxon>Mediophyceae</taxon>
        <taxon>Lithodesmiophycidae</taxon>
        <taxon>Lithodesmiales</taxon>
        <taxon>Lithodesmiaceae</taxon>
        <taxon>Ditylum</taxon>
    </lineage>
</organism>